<dbReference type="GO" id="GO:0016787">
    <property type="term" value="F:hydrolase activity"/>
    <property type="evidence" value="ECO:0007669"/>
    <property type="project" value="UniProtKB-KW"/>
</dbReference>
<evidence type="ECO:0000313" key="3">
    <source>
        <dbReference type="Proteomes" id="UP000663419"/>
    </source>
</evidence>
<evidence type="ECO:0000313" key="2">
    <source>
        <dbReference type="EMBL" id="QSS50875.1"/>
    </source>
</evidence>
<feature type="domain" description="Dienelactone hydrolase" evidence="1">
    <location>
        <begin position="104"/>
        <end position="323"/>
    </location>
</feature>
<dbReference type="PANTHER" id="PTHR47668:SF1">
    <property type="entry name" value="DIENELACTONE HYDROLASE DOMAIN-CONTAINING PROTEIN-RELATED"/>
    <property type="match status" value="1"/>
</dbReference>
<sequence>MEYRHLIPPNTCKRENPLLFLRFTSCLFTLFMRPQPFLTLFRIPLPRAQSRLPKSYSYYTPLRGARFSHCAADMSQYSKACCSIPPVVSKGYEEKGKYITLNGMKTYVTGPEDATEAICIIFDIFGFFPQTIQGADIMATSDPNRKYRIFMADFFDGSPADISWYPPTTEEHKKNLANFFKTKAAVPGTLSRIPGVIEEANKLAEGGKFKAWAILGYCWGGKIATLASTQGTLFKAAVQCHPAMLDAKDAPNVTIPMALLASMDEDVNEVKAFEDNLKVSKYVKTWDKQIHGWMAARGDLENQEVRKEYENGYKTVLGFLNEHM</sequence>
<dbReference type="PANTHER" id="PTHR47668">
    <property type="entry name" value="DIENELACTONE HYDROLASE FAMILY PROTEIN (AFU_ORTHOLOGUE AFUA_6G01940)"/>
    <property type="match status" value="1"/>
</dbReference>
<evidence type="ECO:0000259" key="1">
    <source>
        <dbReference type="Pfam" id="PF01738"/>
    </source>
</evidence>
<reference evidence="2" key="1">
    <citation type="submission" date="2021-01" db="EMBL/GenBank/DDBJ databases">
        <title>Chromosome-level genome assembly of a human fungal pathogen reveals clustering of transcriptionally co-regulated genes.</title>
        <authorList>
            <person name="Voorhies M."/>
            <person name="Cohen S."/>
            <person name="Shea T.P."/>
            <person name="Petrus S."/>
            <person name="Munoz J.F."/>
            <person name="Poplawski S."/>
            <person name="Goldman W.E."/>
            <person name="Michael T."/>
            <person name="Cuomo C.A."/>
            <person name="Sil A."/>
            <person name="Beyhan S."/>
        </authorList>
    </citation>
    <scope>NUCLEOTIDE SEQUENCE</scope>
    <source>
        <strain evidence="2">H88</strain>
    </source>
</reference>
<dbReference type="Gene3D" id="3.40.50.1820">
    <property type="entry name" value="alpha/beta hydrolase"/>
    <property type="match status" value="1"/>
</dbReference>
<proteinExistence type="predicted"/>
<dbReference type="Proteomes" id="UP000663419">
    <property type="component" value="Chromosome 2"/>
</dbReference>
<dbReference type="Pfam" id="PF01738">
    <property type="entry name" value="DLH"/>
    <property type="match status" value="1"/>
</dbReference>
<dbReference type="InterPro" id="IPR029058">
    <property type="entry name" value="AB_hydrolase_fold"/>
</dbReference>
<dbReference type="SUPFAM" id="SSF53474">
    <property type="entry name" value="alpha/beta-Hydrolases"/>
    <property type="match status" value="1"/>
</dbReference>
<accession>A0A8A1LDE4</accession>
<dbReference type="VEuPathDB" id="FungiDB:I7I53_06049"/>
<protein>
    <submittedName>
        <fullName evidence="2">Dienelactone hydrolase</fullName>
    </submittedName>
</protein>
<gene>
    <name evidence="2" type="ORF">I7I53_06049</name>
</gene>
<dbReference type="EMBL" id="CP069103">
    <property type="protein sequence ID" value="QSS50875.1"/>
    <property type="molecule type" value="Genomic_DNA"/>
</dbReference>
<dbReference type="AlphaFoldDB" id="A0A8A1LDE4"/>
<dbReference type="InterPro" id="IPR002925">
    <property type="entry name" value="Dienelactn_hydro"/>
</dbReference>
<keyword evidence="2" id="KW-0378">Hydrolase</keyword>
<name>A0A8A1LDE4_AJEC8</name>
<organism evidence="2 3">
    <name type="scientific">Ajellomyces capsulatus (strain H88)</name>
    <name type="common">Darling's disease fungus</name>
    <name type="synonym">Histoplasma capsulatum</name>
    <dbReference type="NCBI Taxonomy" id="544711"/>
    <lineage>
        <taxon>Eukaryota</taxon>
        <taxon>Fungi</taxon>
        <taxon>Dikarya</taxon>
        <taxon>Ascomycota</taxon>
        <taxon>Pezizomycotina</taxon>
        <taxon>Eurotiomycetes</taxon>
        <taxon>Eurotiomycetidae</taxon>
        <taxon>Onygenales</taxon>
        <taxon>Ajellomycetaceae</taxon>
        <taxon>Histoplasma</taxon>
    </lineage>
</organism>